<dbReference type="RefSeq" id="WP_205118025.1">
    <property type="nucleotide sequence ID" value="NZ_JAFBCM010000001.1"/>
</dbReference>
<evidence type="ECO:0000256" key="2">
    <source>
        <dbReference type="ARBA" id="ARBA00012438"/>
    </source>
</evidence>
<dbReference type="Gene3D" id="3.30.565.10">
    <property type="entry name" value="Histidine kinase-like ATPase, C-terminal domain"/>
    <property type="match status" value="1"/>
</dbReference>
<organism evidence="12 13">
    <name type="scientific">Tenggerimyces flavus</name>
    <dbReference type="NCBI Taxonomy" id="1708749"/>
    <lineage>
        <taxon>Bacteria</taxon>
        <taxon>Bacillati</taxon>
        <taxon>Actinomycetota</taxon>
        <taxon>Actinomycetes</taxon>
        <taxon>Propionibacteriales</taxon>
        <taxon>Nocardioidaceae</taxon>
        <taxon>Tenggerimyces</taxon>
    </lineage>
</organism>
<feature type="domain" description="Signal transduction histidine kinase subgroup 3 dimerisation and phosphoacceptor" evidence="11">
    <location>
        <begin position="237"/>
        <end position="302"/>
    </location>
</feature>
<feature type="transmembrane region" description="Helical" evidence="9">
    <location>
        <begin position="161"/>
        <end position="180"/>
    </location>
</feature>
<keyword evidence="9" id="KW-0812">Transmembrane</keyword>
<keyword evidence="3" id="KW-0597">Phosphoprotein</keyword>
<comment type="caution">
    <text evidence="12">The sequence shown here is derived from an EMBL/GenBank/DDBJ whole genome shotgun (WGS) entry which is preliminary data.</text>
</comment>
<evidence type="ECO:0000256" key="9">
    <source>
        <dbReference type="SAM" id="Phobius"/>
    </source>
</evidence>
<sequence>MAKTLRDQRPGRGRRAAGTMLRAVVNLLLGPDDSDLPFKLLSIRTIFRLVGPGSVVLAIPLIAAGTQFTNTDYTTGPLWPQDFAWQPGATALIFAAWQVVPLIVAGHRPLLGWFLAMTGIFVVPFAVVPIPGNGTQPWPWLPHALIAYLPIQYAVARRHRLWIAIASWLLVGIAGTFASQHEPTYPYTDTNASQWMLAAVALVIGAAIRTSALARQRVVQEELVTAEERSRRQLLEERTRIAREMHDVVAHHMSMIAVQASTAEYRLGELSEEAKQEFTSISESARQSLSEMRRLLAVLRSDESSESGDRAPQPGLDGIGALVEATRRAGTNVRYEANDLPTKVSETVSLTGYRIVQEALSNVIRHAPGAETRVALNGSPTELTIRVTNAEPEGAVMPLEQNRDGHGLVGMRERTAMLGGTLSAAPRQDGGFEVVATIPLAADAHEEEL</sequence>
<dbReference type="InterPro" id="IPR036890">
    <property type="entry name" value="HATPase_C_sf"/>
</dbReference>
<evidence type="ECO:0000256" key="5">
    <source>
        <dbReference type="ARBA" id="ARBA00022741"/>
    </source>
</evidence>
<proteinExistence type="predicted"/>
<keyword evidence="5" id="KW-0547">Nucleotide-binding</keyword>
<keyword evidence="4" id="KW-0808">Transferase</keyword>
<accession>A0ABV7YNU6</accession>
<evidence type="ECO:0000259" key="11">
    <source>
        <dbReference type="Pfam" id="PF07730"/>
    </source>
</evidence>
<reference evidence="13" key="1">
    <citation type="journal article" date="2019" name="Int. J. Syst. Evol. Microbiol.">
        <title>The Global Catalogue of Microorganisms (GCM) 10K type strain sequencing project: providing services to taxonomists for standard genome sequencing and annotation.</title>
        <authorList>
            <consortium name="The Broad Institute Genomics Platform"/>
            <consortium name="The Broad Institute Genome Sequencing Center for Infectious Disease"/>
            <person name="Wu L."/>
            <person name="Ma J."/>
        </authorList>
    </citation>
    <scope>NUCLEOTIDE SEQUENCE [LARGE SCALE GENOMIC DNA]</scope>
    <source>
        <strain evidence="13">CGMCC 4.7241</strain>
    </source>
</reference>
<dbReference type="SUPFAM" id="SSF55874">
    <property type="entry name" value="ATPase domain of HSP90 chaperone/DNA topoisomerase II/histidine kinase"/>
    <property type="match status" value="1"/>
</dbReference>
<protein>
    <recommendedName>
        <fullName evidence="2">histidine kinase</fullName>
        <ecNumber evidence="2">2.7.13.3</ecNumber>
    </recommendedName>
</protein>
<name>A0ABV7YNU6_9ACTN</name>
<evidence type="ECO:0000256" key="3">
    <source>
        <dbReference type="ARBA" id="ARBA00022553"/>
    </source>
</evidence>
<keyword evidence="9" id="KW-1133">Transmembrane helix</keyword>
<feature type="transmembrane region" description="Helical" evidence="9">
    <location>
        <begin position="192"/>
        <end position="208"/>
    </location>
</feature>
<keyword evidence="6 12" id="KW-0418">Kinase</keyword>
<keyword evidence="13" id="KW-1185">Reference proteome</keyword>
<keyword evidence="9" id="KW-0472">Membrane</keyword>
<evidence type="ECO:0000313" key="13">
    <source>
        <dbReference type="Proteomes" id="UP001595699"/>
    </source>
</evidence>
<feature type="transmembrane region" description="Helical" evidence="9">
    <location>
        <begin position="138"/>
        <end position="156"/>
    </location>
</feature>
<comment type="catalytic activity">
    <reaction evidence="1">
        <text>ATP + protein L-histidine = ADP + protein N-phospho-L-histidine.</text>
        <dbReference type="EC" id="2.7.13.3"/>
    </reaction>
</comment>
<evidence type="ECO:0000256" key="4">
    <source>
        <dbReference type="ARBA" id="ARBA00022679"/>
    </source>
</evidence>
<dbReference type="InterPro" id="IPR050482">
    <property type="entry name" value="Sensor_HK_TwoCompSys"/>
</dbReference>
<dbReference type="Pfam" id="PF07730">
    <property type="entry name" value="HisKA_3"/>
    <property type="match status" value="1"/>
</dbReference>
<dbReference type="PANTHER" id="PTHR24421:SF10">
    <property type="entry name" value="NITRATE_NITRITE SENSOR PROTEIN NARQ"/>
    <property type="match status" value="1"/>
</dbReference>
<evidence type="ECO:0000256" key="8">
    <source>
        <dbReference type="ARBA" id="ARBA00023012"/>
    </source>
</evidence>
<feature type="transmembrane region" description="Helical" evidence="9">
    <location>
        <begin position="84"/>
        <end position="104"/>
    </location>
</feature>
<evidence type="ECO:0000256" key="6">
    <source>
        <dbReference type="ARBA" id="ARBA00022777"/>
    </source>
</evidence>
<gene>
    <name evidence="12" type="ORF">ACFOUW_37345</name>
</gene>
<dbReference type="GO" id="GO:0016301">
    <property type="term" value="F:kinase activity"/>
    <property type="evidence" value="ECO:0007669"/>
    <property type="project" value="UniProtKB-KW"/>
</dbReference>
<dbReference type="EC" id="2.7.13.3" evidence="2"/>
<feature type="transmembrane region" description="Helical" evidence="9">
    <location>
        <begin position="111"/>
        <end position="132"/>
    </location>
</feature>
<dbReference type="EMBL" id="JBHRZH010000056">
    <property type="protein sequence ID" value="MFC3766543.1"/>
    <property type="molecule type" value="Genomic_DNA"/>
</dbReference>
<feature type="transmembrane region" description="Helical" evidence="9">
    <location>
        <begin position="46"/>
        <end position="64"/>
    </location>
</feature>
<dbReference type="InterPro" id="IPR003594">
    <property type="entry name" value="HATPase_dom"/>
</dbReference>
<dbReference type="CDD" id="cd16917">
    <property type="entry name" value="HATPase_UhpB-NarQ-NarX-like"/>
    <property type="match status" value="1"/>
</dbReference>
<evidence type="ECO:0000313" key="12">
    <source>
        <dbReference type="EMBL" id="MFC3766543.1"/>
    </source>
</evidence>
<dbReference type="Proteomes" id="UP001595699">
    <property type="component" value="Unassembled WGS sequence"/>
</dbReference>
<evidence type="ECO:0000259" key="10">
    <source>
        <dbReference type="Pfam" id="PF02518"/>
    </source>
</evidence>
<dbReference type="Gene3D" id="1.20.5.1930">
    <property type="match status" value="1"/>
</dbReference>
<keyword evidence="7" id="KW-0067">ATP-binding</keyword>
<evidence type="ECO:0000256" key="7">
    <source>
        <dbReference type="ARBA" id="ARBA00022840"/>
    </source>
</evidence>
<feature type="domain" description="Histidine kinase/HSP90-like ATPase" evidence="10">
    <location>
        <begin position="353"/>
        <end position="441"/>
    </location>
</feature>
<dbReference type="InterPro" id="IPR011712">
    <property type="entry name" value="Sig_transdc_His_kin_sub3_dim/P"/>
</dbReference>
<evidence type="ECO:0000256" key="1">
    <source>
        <dbReference type="ARBA" id="ARBA00000085"/>
    </source>
</evidence>
<dbReference type="Pfam" id="PF02518">
    <property type="entry name" value="HATPase_c"/>
    <property type="match status" value="1"/>
</dbReference>
<keyword evidence="8" id="KW-0902">Two-component regulatory system</keyword>
<dbReference type="PANTHER" id="PTHR24421">
    <property type="entry name" value="NITRATE/NITRITE SENSOR PROTEIN NARX-RELATED"/>
    <property type="match status" value="1"/>
</dbReference>